<evidence type="ECO:0000256" key="6">
    <source>
        <dbReference type="ARBA" id="ARBA00022801"/>
    </source>
</evidence>
<keyword evidence="3 8" id="KW-0540">Nuclease</keyword>
<dbReference type="HAMAP" id="MF_01818">
    <property type="entry name" value="RNase_Z_BN"/>
    <property type="match status" value="1"/>
</dbReference>
<evidence type="ECO:0000256" key="3">
    <source>
        <dbReference type="ARBA" id="ARBA00022722"/>
    </source>
</evidence>
<evidence type="ECO:0000256" key="8">
    <source>
        <dbReference type="HAMAP-Rule" id="MF_01818"/>
    </source>
</evidence>
<dbReference type="InterPro" id="IPR013471">
    <property type="entry name" value="RNase_Z/BN"/>
</dbReference>
<dbReference type="CDD" id="cd07717">
    <property type="entry name" value="RNaseZ_ZiPD-like_MBL-fold"/>
    <property type="match status" value="1"/>
</dbReference>
<evidence type="ECO:0000256" key="7">
    <source>
        <dbReference type="ARBA" id="ARBA00022833"/>
    </source>
</evidence>
<keyword evidence="6 8" id="KW-0378">Hydrolase</keyword>
<dbReference type="Gene3D" id="3.60.15.10">
    <property type="entry name" value="Ribonuclease Z/Hydroxyacylglutathione hydrolase-like"/>
    <property type="match status" value="1"/>
</dbReference>
<comment type="cofactor">
    <cofactor evidence="8">
        <name>Zn(2+)</name>
        <dbReference type="ChEBI" id="CHEBI:29105"/>
    </cofactor>
    <text evidence="8">Binds 2 Zn(2+) ions.</text>
</comment>
<evidence type="ECO:0000313" key="10">
    <source>
        <dbReference type="EMBL" id="ADY01018.1"/>
    </source>
</evidence>
<dbReference type="GO" id="GO:0008270">
    <property type="term" value="F:zinc ion binding"/>
    <property type="evidence" value="ECO:0007669"/>
    <property type="project" value="UniProtKB-UniRule"/>
</dbReference>
<dbReference type="NCBIfam" id="TIGR02651">
    <property type="entry name" value="RNase_Z"/>
    <property type="match status" value="1"/>
</dbReference>
<comment type="similarity">
    <text evidence="8">Belongs to the RNase Z family.</text>
</comment>
<keyword evidence="11" id="KW-1185">Reference proteome</keyword>
<dbReference type="EC" id="3.1.26.11" evidence="8"/>
<dbReference type="eggNOG" id="arCOG00501">
    <property type="taxonomic scope" value="Archaea"/>
</dbReference>
<feature type="binding site" evidence="8">
    <location>
        <position position="213"/>
    </location>
    <ligand>
        <name>Zn(2+)</name>
        <dbReference type="ChEBI" id="CHEBI:29105"/>
        <label>1</label>
        <note>catalytic</note>
    </ligand>
</feature>
<dbReference type="OrthoDB" id="85118at2157"/>
<evidence type="ECO:0000256" key="4">
    <source>
        <dbReference type="ARBA" id="ARBA00022723"/>
    </source>
</evidence>
<evidence type="ECO:0000256" key="2">
    <source>
        <dbReference type="ARBA" id="ARBA00022694"/>
    </source>
</evidence>
<dbReference type="NCBIfam" id="NF000801">
    <property type="entry name" value="PRK00055.1-3"/>
    <property type="match status" value="1"/>
</dbReference>
<dbReference type="PANTHER" id="PTHR46018:SF2">
    <property type="entry name" value="ZINC PHOSPHODIESTERASE ELAC PROTEIN 1"/>
    <property type="match status" value="1"/>
</dbReference>
<dbReference type="GeneID" id="10288460"/>
<dbReference type="GO" id="GO:0042781">
    <property type="term" value="F:3'-tRNA processing endoribonuclease activity"/>
    <property type="evidence" value="ECO:0007669"/>
    <property type="project" value="UniProtKB-UniRule"/>
</dbReference>
<dbReference type="SUPFAM" id="SSF56281">
    <property type="entry name" value="Metallo-hydrolase/oxidoreductase"/>
    <property type="match status" value="1"/>
</dbReference>
<dbReference type="EMBL" id="CP002529">
    <property type="protein sequence ID" value="ADY01018.1"/>
    <property type="molecule type" value="Genomic_DNA"/>
</dbReference>
<feature type="binding site" evidence="8">
    <location>
        <position position="213"/>
    </location>
    <ligand>
        <name>Zn(2+)</name>
        <dbReference type="ChEBI" id="CHEBI:29105"/>
        <label>2</label>
        <note>catalytic</note>
    </ligand>
</feature>
<organism evidence="10 11">
    <name type="scientific">Vulcanisaeta moutnovskia (strain 768-28)</name>
    <dbReference type="NCBI Taxonomy" id="985053"/>
    <lineage>
        <taxon>Archaea</taxon>
        <taxon>Thermoproteota</taxon>
        <taxon>Thermoprotei</taxon>
        <taxon>Thermoproteales</taxon>
        <taxon>Thermoproteaceae</taxon>
        <taxon>Vulcanisaeta</taxon>
    </lineage>
</organism>
<feature type="binding site" evidence="8">
    <location>
        <position position="64"/>
    </location>
    <ligand>
        <name>Zn(2+)</name>
        <dbReference type="ChEBI" id="CHEBI:29105"/>
        <label>1</label>
        <note>catalytic</note>
    </ligand>
</feature>
<evidence type="ECO:0000256" key="1">
    <source>
        <dbReference type="ARBA" id="ARBA00011738"/>
    </source>
</evidence>
<evidence type="ECO:0000313" key="11">
    <source>
        <dbReference type="Proteomes" id="UP000007485"/>
    </source>
</evidence>
<dbReference type="RefSeq" id="WP_013604180.1">
    <property type="nucleotide sequence ID" value="NC_015151.1"/>
</dbReference>
<dbReference type="AlphaFoldDB" id="F0QWH0"/>
<dbReference type="STRING" id="985053.VMUT_0808"/>
<feature type="binding site" evidence="8">
    <location>
        <position position="142"/>
    </location>
    <ligand>
        <name>Zn(2+)</name>
        <dbReference type="ChEBI" id="CHEBI:29105"/>
        <label>1</label>
        <note>catalytic</note>
    </ligand>
</feature>
<dbReference type="KEGG" id="vmo:VMUT_0808"/>
<comment type="catalytic activity">
    <reaction evidence="8">
        <text>Endonucleolytic cleavage of RNA, removing extra 3' nucleotides from tRNA precursor, generating 3' termini of tRNAs. A 3'-hydroxy group is left at the tRNA terminus and a 5'-phosphoryl group is left at the trailer molecule.</text>
        <dbReference type="EC" id="3.1.26.11"/>
    </reaction>
</comment>
<protein>
    <recommendedName>
        <fullName evidence="8">Ribonuclease Z</fullName>
        <shortName evidence="8">RNase Z</shortName>
        <ecNumber evidence="8">3.1.26.11</ecNumber>
    </recommendedName>
    <alternativeName>
        <fullName evidence="8">tRNA 3 endonuclease</fullName>
    </alternativeName>
    <alternativeName>
        <fullName evidence="8">tRNase Z</fullName>
    </alternativeName>
</protein>
<dbReference type="InterPro" id="IPR001279">
    <property type="entry name" value="Metallo-B-lactamas"/>
</dbReference>
<keyword evidence="2 8" id="KW-0819">tRNA processing</keyword>
<feature type="domain" description="Metallo-beta-lactamase" evidence="9">
    <location>
        <begin position="20"/>
        <end position="272"/>
    </location>
</feature>
<keyword evidence="7 8" id="KW-0862">Zinc</keyword>
<dbReference type="Pfam" id="PF23023">
    <property type="entry name" value="Anti-Pycsar_Apyc1"/>
    <property type="match status" value="1"/>
</dbReference>
<sequence length="307" mass="34114">MLIKVTFLGTGAGTPSRDRYLPAILVEDGQRKILLDVGEGIQYRLLEIGVSPLKITHVFITHMHGDHIFGLPGLLATMAMLGREEDLVISGPHGIVNFVKSNMEIVGDPPFHVQIYEIEPSEGIKDIINEENFNLQCVLAKHTVPDCAYSLNWRTYIGRFNPERARELGVPVKYWKRLHMGEVVVLDDGRVIKPEDVVEVRSSGLVRLVYTGDTAPSDSVINIARDAQVLIHDSTFSAVEDHSMVWNQGHSRSIDAAEIARKAGVNRLVLTHISNRYSDPELLAVEASEVFTNVIAARDLMSLVIFS</sequence>
<comment type="function">
    <text evidence="8">Zinc phosphodiesterase, which displays some tRNA 3'-processing endonuclease activity. Probably involved in tRNA maturation, by removing a 3'-trailer from precursor tRNA.</text>
</comment>
<reference evidence="10 11" key="1">
    <citation type="journal article" date="2011" name="J. Bacteriol.">
        <title>Complete genome sequence of 'Vulcanisaeta moutnovskia' strain 768-28, a novel member of the hyperthermophilic crenarchaeal genus vulcanisaeta.</title>
        <authorList>
            <person name="Gumerov V.M."/>
            <person name="Mardanov A.V."/>
            <person name="Beletsky A.V."/>
            <person name="Prokofeva M.I."/>
            <person name="Bonch-Osmolovskaya E.A."/>
            <person name="Ravin N.V."/>
            <person name="Skryabin K.G."/>
        </authorList>
    </citation>
    <scope>NUCLEOTIDE SEQUENCE [LARGE SCALE GENOMIC DNA]</scope>
    <source>
        <strain evidence="10 11">768-28</strain>
    </source>
</reference>
<dbReference type="Pfam" id="PF12706">
    <property type="entry name" value="Lactamase_B_2"/>
    <property type="match status" value="1"/>
</dbReference>
<feature type="binding site" evidence="8">
    <location>
        <position position="67"/>
    </location>
    <ligand>
        <name>Zn(2+)</name>
        <dbReference type="ChEBI" id="CHEBI:29105"/>
        <label>2</label>
        <note>catalytic</note>
    </ligand>
</feature>
<dbReference type="SMART" id="SM00849">
    <property type="entry name" value="Lactamase_B"/>
    <property type="match status" value="1"/>
</dbReference>
<dbReference type="HOGENOM" id="CLU_031317_2_1_2"/>
<evidence type="ECO:0000259" key="9">
    <source>
        <dbReference type="SMART" id="SM00849"/>
    </source>
</evidence>
<evidence type="ECO:0000256" key="5">
    <source>
        <dbReference type="ARBA" id="ARBA00022759"/>
    </source>
</evidence>
<feature type="binding site" evidence="8">
    <location>
        <position position="272"/>
    </location>
    <ligand>
        <name>Zn(2+)</name>
        <dbReference type="ChEBI" id="CHEBI:29105"/>
        <label>2</label>
        <note>catalytic</note>
    </ligand>
</feature>
<keyword evidence="4 8" id="KW-0479">Metal-binding</keyword>
<proteinExistence type="inferred from homology"/>
<dbReference type="Proteomes" id="UP000007485">
    <property type="component" value="Chromosome"/>
</dbReference>
<feature type="binding site" evidence="8">
    <location>
        <position position="62"/>
    </location>
    <ligand>
        <name>Zn(2+)</name>
        <dbReference type="ChEBI" id="CHEBI:29105"/>
        <label>1</label>
        <note>catalytic</note>
    </ligand>
</feature>
<feature type="binding site" evidence="8">
    <location>
        <position position="66"/>
    </location>
    <ligand>
        <name>Zn(2+)</name>
        <dbReference type="ChEBI" id="CHEBI:29105"/>
        <label>2</label>
        <note>catalytic</note>
    </ligand>
</feature>
<dbReference type="InterPro" id="IPR036866">
    <property type="entry name" value="RibonucZ/Hydroxyglut_hydro"/>
</dbReference>
<comment type="subunit">
    <text evidence="1 8">Homodimer.</text>
</comment>
<name>F0QWH0_VULM7</name>
<gene>
    <name evidence="8" type="primary">rnz</name>
    <name evidence="10" type="ordered locus">VMUT_0808</name>
</gene>
<accession>F0QWH0</accession>
<keyword evidence="5 8" id="KW-0255">Endonuclease</keyword>
<feature type="active site" description="Proton acceptor" evidence="8">
    <location>
        <position position="66"/>
    </location>
</feature>
<dbReference type="PANTHER" id="PTHR46018">
    <property type="entry name" value="ZINC PHOSPHODIESTERASE ELAC PROTEIN 1"/>
    <property type="match status" value="1"/>
</dbReference>